<organism evidence="2 3">
    <name type="scientific">Flavobacterium profundi</name>
    <dbReference type="NCBI Taxonomy" id="1774945"/>
    <lineage>
        <taxon>Bacteria</taxon>
        <taxon>Pseudomonadati</taxon>
        <taxon>Bacteroidota</taxon>
        <taxon>Flavobacteriia</taxon>
        <taxon>Flavobacteriales</taxon>
        <taxon>Flavobacteriaceae</taxon>
        <taxon>Flavobacterium</taxon>
    </lineage>
</organism>
<dbReference type="OrthoDB" id="1163466at2"/>
<accession>A0A6I4IER6</accession>
<dbReference type="AlphaFoldDB" id="A0A6I4IER6"/>
<evidence type="ECO:0000313" key="2">
    <source>
        <dbReference type="EMBL" id="MVO08193.1"/>
    </source>
</evidence>
<evidence type="ECO:0000313" key="3">
    <source>
        <dbReference type="Proteomes" id="UP000431264"/>
    </source>
</evidence>
<sequence>MKNLKPIVVLIAVSFFSYAQAQVRIGGSVDISINLPTPKVIIVKEEPRPVYTPKPHKKPKAHKPKKHHCEEVVYALGSIRNQNGRYDSFDWIIVDASLENLGNGLERLTYFTNTRETIEIIIRTNNPNDYNYHFTRNPHCTANTIVSVARNGYVIALHQGSLSLQPGHQLHTVLNLDSCNEGTFNGTVTL</sequence>
<feature type="chain" id="PRO_5026165624" evidence="1">
    <location>
        <begin position="22"/>
        <end position="190"/>
    </location>
</feature>
<keyword evidence="1" id="KW-0732">Signal</keyword>
<reference evidence="3" key="1">
    <citation type="submission" date="2019-05" db="EMBL/GenBank/DDBJ databases">
        <title>Flavobacterium profundi sp. nov., isolated from a deep-sea seamount.</title>
        <authorList>
            <person name="Zhang D.-C."/>
        </authorList>
    </citation>
    <scope>NUCLEOTIDE SEQUENCE [LARGE SCALE GENOMIC DNA]</scope>
    <source>
        <strain evidence="3">TP390</strain>
    </source>
</reference>
<comment type="caution">
    <text evidence="2">The sequence shown here is derived from an EMBL/GenBank/DDBJ whole genome shotgun (WGS) entry which is preliminary data.</text>
</comment>
<keyword evidence="3" id="KW-1185">Reference proteome</keyword>
<dbReference type="EMBL" id="WQLW01000002">
    <property type="protein sequence ID" value="MVO08193.1"/>
    <property type="molecule type" value="Genomic_DNA"/>
</dbReference>
<protein>
    <submittedName>
        <fullName evidence="2">Uncharacterized protein</fullName>
    </submittedName>
</protein>
<gene>
    <name evidence="2" type="ORF">GOQ30_03310</name>
</gene>
<dbReference type="RefSeq" id="WP_140996592.1">
    <property type="nucleotide sequence ID" value="NZ_VDCZ01000002.1"/>
</dbReference>
<dbReference type="Proteomes" id="UP000431264">
    <property type="component" value="Unassembled WGS sequence"/>
</dbReference>
<feature type="signal peptide" evidence="1">
    <location>
        <begin position="1"/>
        <end position="21"/>
    </location>
</feature>
<name>A0A6I4IER6_9FLAO</name>
<evidence type="ECO:0000256" key="1">
    <source>
        <dbReference type="SAM" id="SignalP"/>
    </source>
</evidence>
<proteinExistence type="predicted"/>